<evidence type="ECO:0008006" key="3">
    <source>
        <dbReference type="Google" id="ProtNLM"/>
    </source>
</evidence>
<dbReference type="EMBL" id="FNQK01000019">
    <property type="protein sequence ID" value="SEA57636.1"/>
    <property type="molecule type" value="Genomic_DNA"/>
</dbReference>
<sequence>MAIKKLVLDDFFEEEEFTLIGIHSNLEDFRLAYLINKQLEIHLYRKTEDIKSDNLAAHYSIFEWIDQDQDTVWNLVSNTCKIEMQQQPDSVDSLFGDGKTTKTYHLLPEYKRVNYLLKIESELDDDEQKLILNTIQEIKQVVMAHFIDANQLKSKENLIFN</sequence>
<name>A0A1H4CB79_BIZPA</name>
<dbReference type="RefSeq" id="WP_092135940.1">
    <property type="nucleotide sequence ID" value="NZ_FNQK01000019.1"/>
</dbReference>
<dbReference type="NCBIfam" id="NF033205">
    <property type="entry name" value="IPExxxVDY"/>
    <property type="match status" value="1"/>
</dbReference>
<evidence type="ECO:0000313" key="1">
    <source>
        <dbReference type="EMBL" id="SEA57636.1"/>
    </source>
</evidence>
<protein>
    <recommendedName>
        <fullName evidence="3">IPExxxVDY family protein</fullName>
    </recommendedName>
</protein>
<proteinExistence type="predicted"/>
<keyword evidence="2" id="KW-1185">Reference proteome</keyword>
<organism evidence="1 2">
    <name type="scientific">Bizionia paragorgiae</name>
    <dbReference type="NCBI Taxonomy" id="283786"/>
    <lineage>
        <taxon>Bacteria</taxon>
        <taxon>Pseudomonadati</taxon>
        <taxon>Bacteroidota</taxon>
        <taxon>Flavobacteriia</taxon>
        <taxon>Flavobacteriales</taxon>
        <taxon>Flavobacteriaceae</taxon>
        <taxon>Bizionia</taxon>
    </lineage>
</organism>
<dbReference type="STRING" id="283786.SAMN04487990_1196"/>
<evidence type="ECO:0000313" key="2">
    <source>
        <dbReference type="Proteomes" id="UP000198846"/>
    </source>
</evidence>
<dbReference type="InterPro" id="IPR047690">
    <property type="entry name" value="IPExxxVDY_fam"/>
</dbReference>
<reference evidence="1 2" key="1">
    <citation type="submission" date="2016-10" db="EMBL/GenBank/DDBJ databases">
        <authorList>
            <person name="de Groot N.N."/>
        </authorList>
    </citation>
    <scope>NUCLEOTIDE SEQUENCE [LARGE SCALE GENOMIC DNA]</scope>
    <source>
        <strain evidence="1 2">DSM 23842</strain>
    </source>
</reference>
<accession>A0A1H4CB79</accession>
<dbReference type="OrthoDB" id="676614at2"/>
<dbReference type="AlphaFoldDB" id="A0A1H4CB79"/>
<dbReference type="Proteomes" id="UP000198846">
    <property type="component" value="Unassembled WGS sequence"/>
</dbReference>
<gene>
    <name evidence="1" type="ORF">SAMN04487990_1196</name>
</gene>